<feature type="transmembrane region" description="Helical" evidence="6">
    <location>
        <begin position="335"/>
        <end position="355"/>
    </location>
</feature>
<keyword evidence="3 6" id="KW-0812">Transmembrane</keyword>
<feature type="transmembrane region" description="Helical" evidence="6">
    <location>
        <begin position="247"/>
        <end position="270"/>
    </location>
</feature>
<dbReference type="InterPro" id="IPR011701">
    <property type="entry name" value="MFS"/>
</dbReference>
<evidence type="ECO:0000256" key="4">
    <source>
        <dbReference type="ARBA" id="ARBA00022989"/>
    </source>
</evidence>
<dbReference type="Proteomes" id="UP000233440">
    <property type="component" value="Unassembled WGS sequence"/>
</dbReference>
<feature type="transmembrane region" description="Helical" evidence="6">
    <location>
        <begin position="36"/>
        <end position="57"/>
    </location>
</feature>
<feature type="transmembrane region" description="Helical" evidence="6">
    <location>
        <begin position="361"/>
        <end position="381"/>
    </location>
</feature>
<keyword evidence="2" id="KW-1003">Cell membrane</keyword>
<comment type="caution">
    <text evidence="7">The sequence shown here is derived from an EMBL/GenBank/DDBJ whole genome shotgun (WGS) entry which is preliminary data.</text>
</comment>
<protein>
    <submittedName>
        <fullName evidence="7">MFS transporter</fullName>
    </submittedName>
</protein>
<feature type="transmembrane region" description="Helical" evidence="6">
    <location>
        <begin position="162"/>
        <end position="181"/>
    </location>
</feature>
<sequence>MRNKRNYLLGITITGFGDGIQQIALMWYIFHLTGEAASIGLMIAIYYLPSMLLTPFLSVYIDHHDSKNIVVATDALRFLFVFVMAVLIFFHVESAVLFYLMQFILAICYTIYKPASQSFIKESFSNQDIPLVIANSSSLSEAAALAGMAVSGVLLVNLSISASFFINSLTFLVAAILYFFIKRVRPKQWRGGKVHYIPELVAGWKFINQKAGMKFLLFLSIINSISIQMTTTLMLPLAHQFHGGSALYSSFEMAFSIGGIVSGLVVTYFLKKLKRKVILVTMAGMMISAFLLYVNDFKIAAVICIFILGLFTMAHLTIVQTLIQLNTTKEYIGRVIGLRTILASFVKMSSALLTGTLISSLGIQNILLAFVVLILLSFLTWGNMKRVEVPV</sequence>
<evidence type="ECO:0000256" key="6">
    <source>
        <dbReference type="SAM" id="Phobius"/>
    </source>
</evidence>
<name>A0A2N3LJB8_9BACI</name>
<dbReference type="PANTHER" id="PTHR23513:SF6">
    <property type="entry name" value="MAJOR FACILITATOR SUPERFAMILY ASSOCIATED DOMAIN-CONTAINING PROTEIN"/>
    <property type="match status" value="1"/>
</dbReference>
<evidence type="ECO:0000256" key="5">
    <source>
        <dbReference type="ARBA" id="ARBA00023136"/>
    </source>
</evidence>
<feature type="transmembrane region" description="Helical" evidence="6">
    <location>
        <begin position="132"/>
        <end position="156"/>
    </location>
</feature>
<evidence type="ECO:0000256" key="3">
    <source>
        <dbReference type="ARBA" id="ARBA00022692"/>
    </source>
</evidence>
<dbReference type="EMBL" id="PIQO01000009">
    <property type="protein sequence ID" value="PKR84654.1"/>
    <property type="molecule type" value="Genomic_DNA"/>
</dbReference>
<dbReference type="Pfam" id="PF07690">
    <property type="entry name" value="MFS_1"/>
    <property type="match status" value="1"/>
</dbReference>
<proteinExistence type="predicted"/>
<feature type="transmembrane region" description="Helical" evidence="6">
    <location>
        <begin position="300"/>
        <end position="323"/>
    </location>
</feature>
<dbReference type="RefSeq" id="WP_101354678.1">
    <property type="nucleotide sequence ID" value="NZ_PIQO01000009.1"/>
</dbReference>
<comment type="subcellular location">
    <subcellularLocation>
        <location evidence="1">Cell membrane</location>
        <topology evidence="1">Multi-pass membrane protein</topology>
    </subcellularLocation>
</comment>
<keyword evidence="4 6" id="KW-1133">Transmembrane helix</keyword>
<feature type="transmembrane region" description="Helical" evidence="6">
    <location>
        <begin position="215"/>
        <end position="235"/>
    </location>
</feature>
<dbReference type="PANTHER" id="PTHR23513">
    <property type="entry name" value="INTEGRAL MEMBRANE EFFLUX PROTEIN-RELATED"/>
    <property type="match status" value="1"/>
</dbReference>
<reference evidence="7 8" key="1">
    <citation type="submission" date="2017-11" db="EMBL/GenBank/DDBJ databases">
        <title>Bacillus camelliae sp. nov., isolated from pu'er tea.</title>
        <authorList>
            <person name="Niu L."/>
        </authorList>
    </citation>
    <scope>NUCLEOTIDE SEQUENCE [LARGE SCALE GENOMIC DNA]</scope>
    <source>
        <strain evidence="7 8">7578-1</strain>
    </source>
</reference>
<keyword evidence="5 6" id="KW-0472">Membrane</keyword>
<dbReference type="OrthoDB" id="2835569at2"/>
<dbReference type="GO" id="GO:0005886">
    <property type="term" value="C:plasma membrane"/>
    <property type="evidence" value="ECO:0007669"/>
    <property type="project" value="UniProtKB-SubCell"/>
</dbReference>
<evidence type="ECO:0000313" key="7">
    <source>
        <dbReference type="EMBL" id="PKR84654.1"/>
    </source>
</evidence>
<keyword evidence="8" id="KW-1185">Reference proteome</keyword>
<dbReference type="AlphaFoldDB" id="A0A2N3LJB8"/>
<dbReference type="GO" id="GO:0022857">
    <property type="term" value="F:transmembrane transporter activity"/>
    <property type="evidence" value="ECO:0007669"/>
    <property type="project" value="InterPro"/>
</dbReference>
<evidence type="ECO:0000313" key="8">
    <source>
        <dbReference type="Proteomes" id="UP000233440"/>
    </source>
</evidence>
<feature type="transmembrane region" description="Helical" evidence="6">
    <location>
        <begin position="96"/>
        <end position="112"/>
    </location>
</feature>
<dbReference type="InterPro" id="IPR036259">
    <property type="entry name" value="MFS_trans_sf"/>
</dbReference>
<evidence type="ECO:0000256" key="1">
    <source>
        <dbReference type="ARBA" id="ARBA00004651"/>
    </source>
</evidence>
<dbReference type="CDD" id="cd06173">
    <property type="entry name" value="MFS_MefA_like"/>
    <property type="match status" value="1"/>
</dbReference>
<accession>A0A2N3LJB8</accession>
<feature type="transmembrane region" description="Helical" evidence="6">
    <location>
        <begin position="69"/>
        <end position="90"/>
    </location>
</feature>
<gene>
    <name evidence="7" type="ORF">CWO92_13160</name>
</gene>
<dbReference type="Gene3D" id="1.20.1250.20">
    <property type="entry name" value="MFS general substrate transporter like domains"/>
    <property type="match status" value="1"/>
</dbReference>
<feature type="transmembrane region" description="Helical" evidence="6">
    <location>
        <begin position="277"/>
        <end position="294"/>
    </location>
</feature>
<organism evidence="7 8">
    <name type="scientific">Heyndrickxia camelliae</name>
    <dbReference type="NCBI Taxonomy" id="1707093"/>
    <lineage>
        <taxon>Bacteria</taxon>
        <taxon>Bacillati</taxon>
        <taxon>Bacillota</taxon>
        <taxon>Bacilli</taxon>
        <taxon>Bacillales</taxon>
        <taxon>Bacillaceae</taxon>
        <taxon>Heyndrickxia</taxon>
    </lineage>
</organism>
<feature type="transmembrane region" description="Helical" evidence="6">
    <location>
        <begin position="7"/>
        <end position="30"/>
    </location>
</feature>
<evidence type="ECO:0000256" key="2">
    <source>
        <dbReference type="ARBA" id="ARBA00022475"/>
    </source>
</evidence>
<dbReference type="SUPFAM" id="SSF103473">
    <property type="entry name" value="MFS general substrate transporter"/>
    <property type="match status" value="1"/>
</dbReference>